<dbReference type="InterPro" id="IPR013094">
    <property type="entry name" value="AB_hydrolase_3"/>
</dbReference>
<dbReference type="Gene3D" id="3.40.50.1820">
    <property type="entry name" value="alpha/beta hydrolase"/>
    <property type="match status" value="1"/>
</dbReference>
<name>A0A5N0TBT2_9MICO</name>
<gene>
    <name evidence="3" type="ORF">F6B40_10395</name>
</gene>
<evidence type="ECO:0000259" key="2">
    <source>
        <dbReference type="Pfam" id="PF07859"/>
    </source>
</evidence>
<accession>A0A5N0TBT2</accession>
<dbReference type="GO" id="GO:0016787">
    <property type="term" value="F:hydrolase activity"/>
    <property type="evidence" value="ECO:0007669"/>
    <property type="project" value="UniProtKB-KW"/>
</dbReference>
<dbReference type="Proteomes" id="UP000326838">
    <property type="component" value="Unassembled WGS sequence"/>
</dbReference>
<evidence type="ECO:0000256" key="1">
    <source>
        <dbReference type="ARBA" id="ARBA00022801"/>
    </source>
</evidence>
<dbReference type="InterPro" id="IPR050300">
    <property type="entry name" value="GDXG_lipolytic_enzyme"/>
</dbReference>
<proteinExistence type="predicted"/>
<keyword evidence="1 3" id="KW-0378">Hydrolase</keyword>
<protein>
    <submittedName>
        <fullName evidence="3">Alpha/beta hydrolase</fullName>
    </submittedName>
</protein>
<sequence>MTPSERAAAQRESLRALGPHLTPEMISGTTALCAAALDPGLLEGVEVRRDLVYGPHERHRLDVYTSGEGGGRPVLVYVHGGGFVVGQKSAPGSPFFGNLGGWAVRAGYVAVVINYRLAPESTWPGGAEDIARAIGWVVENAAAHGGDPERIFLAGQSAGAMHVADYLAQPGLHGPHGRALSGAVLVSCLYDVGRATDNPMHRAYWGEDRSRWAAMGSLDALVELDLPLLLTVSEFDEPEFLDHARRLAATWWERHRDYPPMHLLSGQNHLSPIYGIGTDTDVLGPLLERFIAAHARPGERGAR</sequence>
<reference evidence="4" key="1">
    <citation type="submission" date="2019-09" db="EMBL/GenBank/DDBJ databases">
        <title>Mumia zhuanghuii sp. nov. isolated from the intestinal contents of plateau pika (Ochotona curzoniae) in the Qinghai-Tibet plateau of China.</title>
        <authorList>
            <person name="Tian Z."/>
        </authorList>
    </citation>
    <scope>NUCLEOTIDE SEQUENCE [LARGE SCALE GENOMIC DNA]</scope>
    <source>
        <strain evidence="4">L-033</strain>
    </source>
</reference>
<dbReference type="SUPFAM" id="SSF53474">
    <property type="entry name" value="alpha/beta-Hydrolases"/>
    <property type="match status" value="1"/>
</dbReference>
<dbReference type="PANTHER" id="PTHR48081:SF33">
    <property type="entry name" value="KYNURENINE FORMAMIDASE"/>
    <property type="match status" value="1"/>
</dbReference>
<feature type="domain" description="Alpha/beta hydrolase fold-3" evidence="2">
    <location>
        <begin position="75"/>
        <end position="217"/>
    </location>
</feature>
<comment type="caution">
    <text evidence="3">The sequence shown here is derived from an EMBL/GenBank/DDBJ whole genome shotgun (WGS) entry which is preliminary data.</text>
</comment>
<dbReference type="AlphaFoldDB" id="A0A5N0TBT2"/>
<evidence type="ECO:0000313" key="4">
    <source>
        <dbReference type="Proteomes" id="UP000326838"/>
    </source>
</evidence>
<evidence type="ECO:0000313" key="3">
    <source>
        <dbReference type="EMBL" id="KAA9132128.1"/>
    </source>
</evidence>
<keyword evidence="4" id="KW-1185">Reference proteome</keyword>
<dbReference type="PANTHER" id="PTHR48081">
    <property type="entry name" value="AB HYDROLASE SUPERFAMILY PROTEIN C4A8.06C"/>
    <property type="match status" value="1"/>
</dbReference>
<dbReference type="EMBL" id="VYUY01000015">
    <property type="protein sequence ID" value="KAA9132128.1"/>
    <property type="molecule type" value="Genomic_DNA"/>
</dbReference>
<organism evidence="3 4">
    <name type="scientific">Microbacterium caowuchunii</name>
    <dbReference type="NCBI Taxonomy" id="2614638"/>
    <lineage>
        <taxon>Bacteria</taxon>
        <taxon>Bacillati</taxon>
        <taxon>Actinomycetota</taxon>
        <taxon>Actinomycetes</taxon>
        <taxon>Micrococcales</taxon>
        <taxon>Microbacteriaceae</taxon>
        <taxon>Microbacterium</taxon>
    </lineage>
</organism>
<dbReference type="RefSeq" id="WP_150893737.1">
    <property type="nucleotide sequence ID" value="NZ_VYUY01000015.1"/>
</dbReference>
<dbReference type="InterPro" id="IPR029058">
    <property type="entry name" value="AB_hydrolase_fold"/>
</dbReference>
<dbReference type="Pfam" id="PF07859">
    <property type="entry name" value="Abhydrolase_3"/>
    <property type="match status" value="1"/>
</dbReference>